<comment type="caution">
    <text evidence="3">The sequence shown here is derived from an EMBL/GenBank/DDBJ whole genome shotgun (WGS) entry which is preliminary data.</text>
</comment>
<sequence>MREFKLEGMPVWVYSKDIDTNWQVAPSRLIQGAVGDAYQVEPAQIEHYQFVRVDGPVTGIFNDEMRTVTFYYRQAEYAETEQLSSKYLQINSQTSTYTRVEGEPDGATLFPGTIVKVVQRVATKDGQFWYQLADSRWLPYSMKTMRLRDDDGIHRQRQADWNRPTTWQPKPFQHAAIVDYVPSQDIAVYRQPYGREIGRLVHGARVEISERVDDPSGVVWYHVENHGFVPSVYLKLV</sequence>
<evidence type="ECO:0000313" key="4">
    <source>
        <dbReference type="Proteomes" id="UP000051296"/>
    </source>
</evidence>
<feature type="domain" description="MucBP" evidence="2">
    <location>
        <begin position="11"/>
        <end position="73"/>
    </location>
</feature>
<evidence type="ECO:0000256" key="1">
    <source>
        <dbReference type="ARBA" id="ARBA00022737"/>
    </source>
</evidence>
<dbReference type="AlphaFoldDB" id="A0A0R2FVK8"/>
<dbReference type="Pfam" id="PF06458">
    <property type="entry name" value="MucBP"/>
    <property type="match status" value="1"/>
</dbReference>
<name>A0A0R2FVK8_9LACO</name>
<reference evidence="3 4" key="1">
    <citation type="journal article" date="2015" name="Genome Announc.">
        <title>Expanding the biotechnology potential of lactobacilli through comparative genomics of 213 strains and associated genera.</title>
        <authorList>
            <person name="Sun Z."/>
            <person name="Harris H.M."/>
            <person name="McCann A."/>
            <person name="Guo C."/>
            <person name="Argimon S."/>
            <person name="Zhang W."/>
            <person name="Yang X."/>
            <person name="Jeffery I.B."/>
            <person name="Cooney J.C."/>
            <person name="Kagawa T.F."/>
            <person name="Liu W."/>
            <person name="Song Y."/>
            <person name="Salvetti E."/>
            <person name="Wrobel A."/>
            <person name="Rasinkangas P."/>
            <person name="Parkhill J."/>
            <person name="Rea M.C."/>
            <person name="O'Sullivan O."/>
            <person name="Ritari J."/>
            <person name="Douillard F.P."/>
            <person name="Paul Ross R."/>
            <person name="Yang R."/>
            <person name="Briner A.E."/>
            <person name="Felis G.E."/>
            <person name="de Vos W.M."/>
            <person name="Barrangou R."/>
            <person name="Klaenhammer T.R."/>
            <person name="Caufield P.W."/>
            <person name="Cui Y."/>
            <person name="Zhang H."/>
            <person name="O'Toole P.W."/>
        </authorList>
    </citation>
    <scope>NUCLEOTIDE SEQUENCE [LARGE SCALE GENOMIC DNA]</scope>
    <source>
        <strain evidence="3 4">DSM 20190</strain>
    </source>
</reference>
<gene>
    <name evidence="3" type="ORF">IV68_GL000615</name>
</gene>
<dbReference type="OrthoDB" id="2329985at2"/>
<accession>A0A0R2FVK8</accession>
<proteinExistence type="predicted"/>
<dbReference type="Proteomes" id="UP000051296">
    <property type="component" value="Unassembled WGS sequence"/>
</dbReference>
<dbReference type="eggNOG" id="COG1482">
    <property type="taxonomic scope" value="Bacteria"/>
</dbReference>
<keyword evidence="1" id="KW-0677">Repeat</keyword>
<dbReference type="RefSeq" id="WP_022791587.1">
    <property type="nucleotide sequence ID" value="NZ_ATUU01000002.1"/>
</dbReference>
<dbReference type="Gene3D" id="3.10.20.320">
    <property type="entry name" value="Putative peptidoglycan bound protein (lpxtg motif)"/>
    <property type="match status" value="1"/>
</dbReference>
<protein>
    <recommendedName>
        <fullName evidence="2">MucBP domain-containing protein</fullName>
    </recommendedName>
</protein>
<dbReference type="InParanoid" id="A0A0R2FVK8"/>
<dbReference type="InterPro" id="IPR009459">
    <property type="entry name" value="MucBP_dom"/>
</dbReference>
<evidence type="ECO:0000313" key="3">
    <source>
        <dbReference type="EMBL" id="KRN32264.1"/>
    </source>
</evidence>
<dbReference type="PATRIC" id="fig|1123500.6.peg.618"/>
<evidence type="ECO:0000259" key="2">
    <source>
        <dbReference type="Pfam" id="PF06458"/>
    </source>
</evidence>
<keyword evidence="4" id="KW-1185">Reference proteome</keyword>
<dbReference type="STRING" id="1123500.GCA_000420365_00819"/>
<dbReference type="EMBL" id="JQAX01000002">
    <property type="protein sequence ID" value="KRN32264.1"/>
    <property type="molecule type" value="Genomic_DNA"/>
</dbReference>
<organism evidence="3 4">
    <name type="scientific">Weissella halotolerans DSM 20190</name>
    <dbReference type="NCBI Taxonomy" id="1123500"/>
    <lineage>
        <taxon>Bacteria</taxon>
        <taxon>Bacillati</taxon>
        <taxon>Bacillota</taxon>
        <taxon>Bacilli</taxon>
        <taxon>Lactobacillales</taxon>
        <taxon>Lactobacillaceae</taxon>
        <taxon>Weissella</taxon>
    </lineage>
</organism>